<evidence type="ECO:0000313" key="1">
    <source>
        <dbReference type="EMBL" id="KPK73214.1"/>
    </source>
</evidence>
<sequence>MGDGTADGRVLRMVLALRAVKIAMQLKNVARAASCVKREAFPRPAKKCGGLGTLIFTIKLKI</sequence>
<dbReference type="AlphaFoldDB" id="A0A0S8GJY3"/>
<dbReference type="EMBL" id="LJUO01000013">
    <property type="protein sequence ID" value="KPK73214.1"/>
    <property type="molecule type" value="Genomic_DNA"/>
</dbReference>
<gene>
    <name evidence="1" type="ORF">AMJ87_02350</name>
</gene>
<protein>
    <submittedName>
        <fullName evidence="1">Uncharacterized protein</fullName>
    </submittedName>
</protein>
<organism evidence="1 2">
    <name type="scientific">candidate division WOR_3 bacterium SM23_60</name>
    <dbReference type="NCBI Taxonomy" id="1703780"/>
    <lineage>
        <taxon>Bacteria</taxon>
        <taxon>Bacteria division WOR-3</taxon>
    </lineage>
</organism>
<reference evidence="1 2" key="1">
    <citation type="journal article" date="2015" name="Microbiome">
        <title>Genomic resolution of linkages in carbon, nitrogen, and sulfur cycling among widespread estuary sediment bacteria.</title>
        <authorList>
            <person name="Baker B.J."/>
            <person name="Lazar C.S."/>
            <person name="Teske A.P."/>
            <person name="Dick G.J."/>
        </authorList>
    </citation>
    <scope>NUCLEOTIDE SEQUENCE [LARGE SCALE GENOMIC DNA]</scope>
    <source>
        <strain evidence="1">SM23_60</strain>
    </source>
</reference>
<dbReference type="Proteomes" id="UP000051096">
    <property type="component" value="Unassembled WGS sequence"/>
</dbReference>
<name>A0A0S8GJY3_UNCW3</name>
<evidence type="ECO:0000313" key="2">
    <source>
        <dbReference type="Proteomes" id="UP000051096"/>
    </source>
</evidence>
<proteinExistence type="predicted"/>
<accession>A0A0S8GJY3</accession>
<comment type="caution">
    <text evidence="1">The sequence shown here is derived from an EMBL/GenBank/DDBJ whole genome shotgun (WGS) entry which is preliminary data.</text>
</comment>